<dbReference type="PROSITE" id="PS51186">
    <property type="entry name" value="GNAT"/>
    <property type="match status" value="1"/>
</dbReference>
<dbReference type="Proteomes" id="UP000782610">
    <property type="component" value="Unassembled WGS sequence"/>
</dbReference>
<evidence type="ECO:0000256" key="2">
    <source>
        <dbReference type="ARBA" id="ARBA00023315"/>
    </source>
</evidence>
<reference evidence="5" key="1">
    <citation type="submission" date="2020-07" db="EMBL/GenBank/DDBJ databases">
        <title>Huge and variable diversity of episymbiotic CPR bacteria and DPANN archaea in groundwater ecosystems.</title>
        <authorList>
            <person name="He C.Y."/>
            <person name="Keren R."/>
            <person name="Whittaker M."/>
            <person name="Farag I.F."/>
            <person name="Doudna J."/>
            <person name="Cate J.H.D."/>
            <person name="Banfield J.F."/>
        </authorList>
    </citation>
    <scope>NUCLEOTIDE SEQUENCE</scope>
    <source>
        <strain evidence="5">NC_groundwater_1586_Pr3_B-0.1um_66_15</strain>
    </source>
</reference>
<dbReference type="InterPro" id="IPR016181">
    <property type="entry name" value="Acyl_CoA_acyltransferase"/>
</dbReference>
<dbReference type="Pfam" id="PF13302">
    <property type="entry name" value="Acetyltransf_3"/>
    <property type="match status" value="1"/>
</dbReference>
<dbReference type="PANTHER" id="PTHR43792:SF8">
    <property type="entry name" value="[RIBOSOMAL PROTEIN US5]-ALANINE N-ACETYLTRANSFERASE"/>
    <property type="match status" value="1"/>
</dbReference>
<sequence>MDVELRTERLLLRQPRRGDAPRIARFLNNFAVAGKLSTVPYPYAESDAYWWLDRWSADKPADETGFMLELAGEGIIGNCGFHLNIHKQTLLGYWLAEPFWNRGFMTEAATAVLDWYFAATTAEHVRSGLFHFNKASLAVQRKLGFTETGEGTLHCLARHEDLRHIDTELTRARWAGSSERVQEAWPSGLPVRTRDH</sequence>
<dbReference type="GO" id="GO:0008999">
    <property type="term" value="F:protein-N-terminal-alanine acetyltransferase activity"/>
    <property type="evidence" value="ECO:0007669"/>
    <property type="project" value="TreeGrafter"/>
</dbReference>
<proteinExistence type="inferred from homology"/>
<comment type="caution">
    <text evidence="5">The sequence shown here is derived from an EMBL/GenBank/DDBJ whole genome shotgun (WGS) entry which is preliminary data.</text>
</comment>
<accession>A0A933L643</accession>
<dbReference type="EMBL" id="JACRAF010000042">
    <property type="protein sequence ID" value="MBI4923066.1"/>
    <property type="molecule type" value="Genomic_DNA"/>
</dbReference>
<evidence type="ECO:0000256" key="1">
    <source>
        <dbReference type="ARBA" id="ARBA00022679"/>
    </source>
</evidence>
<evidence type="ECO:0000259" key="4">
    <source>
        <dbReference type="PROSITE" id="PS51186"/>
    </source>
</evidence>
<organism evidence="5 6">
    <name type="scientific">Devosia nanyangense</name>
    <dbReference type="NCBI Taxonomy" id="1228055"/>
    <lineage>
        <taxon>Bacteria</taxon>
        <taxon>Pseudomonadati</taxon>
        <taxon>Pseudomonadota</taxon>
        <taxon>Alphaproteobacteria</taxon>
        <taxon>Hyphomicrobiales</taxon>
        <taxon>Devosiaceae</taxon>
        <taxon>Devosia</taxon>
    </lineage>
</organism>
<dbReference type="SUPFAM" id="SSF55729">
    <property type="entry name" value="Acyl-CoA N-acyltransferases (Nat)"/>
    <property type="match status" value="1"/>
</dbReference>
<dbReference type="InterPro" id="IPR000182">
    <property type="entry name" value="GNAT_dom"/>
</dbReference>
<gene>
    <name evidence="5" type="ORF">HY834_15080</name>
</gene>
<dbReference type="Gene3D" id="3.40.630.30">
    <property type="match status" value="1"/>
</dbReference>
<dbReference type="AlphaFoldDB" id="A0A933L643"/>
<name>A0A933L643_9HYPH</name>
<dbReference type="PANTHER" id="PTHR43792">
    <property type="entry name" value="GNAT FAMILY, PUTATIVE (AFU_ORTHOLOGUE AFUA_3G00765)-RELATED-RELATED"/>
    <property type="match status" value="1"/>
</dbReference>
<keyword evidence="1" id="KW-0808">Transferase</keyword>
<evidence type="ECO:0000256" key="3">
    <source>
        <dbReference type="ARBA" id="ARBA00038502"/>
    </source>
</evidence>
<evidence type="ECO:0000313" key="6">
    <source>
        <dbReference type="Proteomes" id="UP000782610"/>
    </source>
</evidence>
<evidence type="ECO:0000313" key="5">
    <source>
        <dbReference type="EMBL" id="MBI4923066.1"/>
    </source>
</evidence>
<keyword evidence="2" id="KW-0012">Acyltransferase</keyword>
<dbReference type="GO" id="GO:0005737">
    <property type="term" value="C:cytoplasm"/>
    <property type="evidence" value="ECO:0007669"/>
    <property type="project" value="TreeGrafter"/>
</dbReference>
<comment type="similarity">
    <text evidence="3">Belongs to the acetyltransferase family. RimJ subfamily.</text>
</comment>
<protein>
    <submittedName>
        <fullName evidence="5">GNAT family N-acetyltransferase</fullName>
    </submittedName>
</protein>
<dbReference type="InterPro" id="IPR051531">
    <property type="entry name" value="N-acetyltransferase"/>
</dbReference>
<feature type="domain" description="N-acetyltransferase" evidence="4">
    <location>
        <begin position="10"/>
        <end position="172"/>
    </location>
</feature>